<dbReference type="Pfam" id="PF13231">
    <property type="entry name" value="PMT_2"/>
    <property type="match status" value="1"/>
</dbReference>
<evidence type="ECO:0000256" key="9">
    <source>
        <dbReference type="SAM" id="Phobius"/>
    </source>
</evidence>
<keyword evidence="3" id="KW-0328">Glycosyltransferase</keyword>
<gene>
    <name evidence="12" type="ORF">I6H58_06285</name>
</gene>
<evidence type="ECO:0000256" key="5">
    <source>
        <dbReference type="ARBA" id="ARBA00022692"/>
    </source>
</evidence>
<feature type="transmembrane region" description="Helical" evidence="9">
    <location>
        <begin position="129"/>
        <end position="149"/>
    </location>
</feature>
<feature type="compositionally biased region" description="Gly residues" evidence="8">
    <location>
        <begin position="499"/>
        <end position="512"/>
    </location>
</feature>
<dbReference type="Proteomes" id="UP000595221">
    <property type="component" value="Chromosome"/>
</dbReference>
<evidence type="ECO:0000256" key="6">
    <source>
        <dbReference type="ARBA" id="ARBA00022989"/>
    </source>
</evidence>
<evidence type="ECO:0000259" key="10">
    <source>
        <dbReference type="Pfam" id="PF13231"/>
    </source>
</evidence>
<dbReference type="PANTHER" id="PTHR33908:SF3">
    <property type="entry name" value="UNDECAPRENYL PHOSPHATE-ALPHA-4-AMINO-4-DEOXY-L-ARABINOSE ARABINOSYL TRANSFERASE"/>
    <property type="match status" value="1"/>
</dbReference>
<evidence type="ECO:0000313" key="12">
    <source>
        <dbReference type="EMBL" id="QQC58608.1"/>
    </source>
</evidence>
<accession>A0A7T4T3N8</accession>
<evidence type="ECO:0000256" key="7">
    <source>
        <dbReference type="ARBA" id="ARBA00023136"/>
    </source>
</evidence>
<evidence type="ECO:0000256" key="3">
    <source>
        <dbReference type="ARBA" id="ARBA00022676"/>
    </source>
</evidence>
<feature type="transmembrane region" description="Helical" evidence="9">
    <location>
        <begin position="395"/>
        <end position="413"/>
    </location>
</feature>
<dbReference type="GO" id="GO:0010041">
    <property type="term" value="P:response to iron(III) ion"/>
    <property type="evidence" value="ECO:0007669"/>
    <property type="project" value="TreeGrafter"/>
</dbReference>
<organism evidence="12 13">
    <name type="scientific">Rothia kristinae</name>
    <dbReference type="NCBI Taxonomy" id="37923"/>
    <lineage>
        <taxon>Bacteria</taxon>
        <taxon>Bacillati</taxon>
        <taxon>Actinomycetota</taxon>
        <taxon>Actinomycetes</taxon>
        <taxon>Micrococcales</taxon>
        <taxon>Micrococcaceae</taxon>
        <taxon>Rothia</taxon>
    </lineage>
</organism>
<dbReference type="PANTHER" id="PTHR33908">
    <property type="entry name" value="MANNOSYLTRANSFERASE YKCB-RELATED"/>
    <property type="match status" value="1"/>
</dbReference>
<feature type="compositionally biased region" description="Low complexity" evidence="8">
    <location>
        <begin position="532"/>
        <end position="551"/>
    </location>
</feature>
<dbReference type="InterPro" id="IPR038731">
    <property type="entry name" value="RgtA/B/C-like"/>
</dbReference>
<dbReference type="InterPro" id="IPR056785">
    <property type="entry name" value="YkcA/B-like_C"/>
</dbReference>
<sequence>MLTQRTSGRLRRLLTADPGEPRWANPAVALMMLGTAVLYLWNLTVSGWGNGFYAAVRAGSRSWTALLFGALDANGGITVDKPPAAYWIPGLFARLFGFSSTTVLLPQALMGIASVWVLYLAVRRTSGKVAGLIAGTVLALTPVAVMMFRFNNPDALLTLCLTLAAYCTLRALQADPARRFASGGWVLAAGLVLGLAFLVKMLQGLLIVPALAVVLLLAARGDWVRRLRDLGLAAVGLCLPVLGYAAVFYAWPADSRPYMAGTDGNSFWELVLGYNGLGRIFGGAGNGGGGGTMFGGSTGLLRMFNAGFGPEISWLLPGAAILLAAGLWFTRRAPRTDATRAALLVWGGWLVLTAGIFSFMRGTIHPYYVVALAPAVAALVGIGAVELWRGREHAPAGWTLAGALLVTVVWDAALLRGTAADWLPWLRWTLLVGGSLTAVALAAGADRLRLGRFRGLGAVLALAGLVFGGLGTAAWGVATVGQAHTGSTPSSGPAVAGAAGAGGPGGAAGGAGAAPEGADSGAGGQDGTDQDSASGTQGGSAPAAGGAGQSSAELTQLLREAGTEYSAATIGATGAAQHMLDSDTEVLDIGGWNGSDPYPTLEQFQQMVSDGRIRYFLAGGMGGGMGGGSGETTSSAILSWVQQHYTATTVDGTAVYDLSTPAS</sequence>
<feature type="transmembrane region" description="Helical" evidence="9">
    <location>
        <begin position="425"/>
        <end position="444"/>
    </location>
</feature>
<evidence type="ECO:0000256" key="2">
    <source>
        <dbReference type="ARBA" id="ARBA00022475"/>
    </source>
</evidence>
<feature type="domain" description="Putative mannosyltransferase YkcA/B-like C-terminal" evidence="11">
    <location>
        <begin position="560"/>
        <end position="644"/>
    </location>
</feature>
<dbReference type="RefSeq" id="WP_198489680.1">
    <property type="nucleotide sequence ID" value="NZ_CP066078.1"/>
</dbReference>
<evidence type="ECO:0000259" key="11">
    <source>
        <dbReference type="Pfam" id="PF24878"/>
    </source>
</evidence>
<keyword evidence="2" id="KW-1003">Cell membrane</keyword>
<evidence type="ECO:0000256" key="4">
    <source>
        <dbReference type="ARBA" id="ARBA00022679"/>
    </source>
</evidence>
<feature type="transmembrane region" description="Helical" evidence="9">
    <location>
        <begin position="456"/>
        <end position="478"/>
    </location>
</feature>
<dbReference type="AlphaFoldDB" id="A0A7T4T3N8"/>
<dbReference type="GO" id="GO:0016763">
    <property type="term" value="F:pentosyltransferase activity"/>
    <property type="evidence" value="ECO:0007669"/>
    <property type="project" value="TreeGrafter"/>
</dbReference>
<dbReference type="EMBL" id="CP066078">
    <property type="protein sequence ID" value="QQC58608.1"/>
    <property type="molecule type" value="Genomic_DNA"/>
</dbReference>
<keyword evidence="4 12" id="KW-0808">Transferase</keyword>
<feature type="transmembrane region" description="Helical" evidence="9">
    <location>
        <begin position="366"/>
        <end position="388"/>
    </location>
</feature>
<name>A0A7T4T3N8_9MICC</name>
<dbReference type="InterPro" id="IPR050297">
    <property type="entry name" value="LipidA_mod_glycosyltrf_83"/>
</dbReference>
<proteinExistence type="predicted"/>
<protein>
    <submittedName>
        <fullName evidence="12">Glycosyltransferase family 39 protein</fullName>
    </submittedName>
</protein>
<feature type="transmembrane region" description="Helical" evidence="9">
    <location>
        <begin position="104"/>
        <end position="122"/>
    </location>
</feature>
<feature type="region of interest" description="Disordered" evidence="8">
    <location>
        <begin position="484"/>
        <end position="551"/>
    </location>
</feature>
<feature type="transmembrane region" description="Helical" evidence="9">
    <location>
        <begin position="230"/>
        <end position="251"/>
    </location>
</feature>
<feature type="transmembrane region" description="Helical" evidence="9">
    <location>
        <begin position="341"/>
        <end position="360"/>
    </location>
</feature>
<comment type="subcellular location">
    <subcellularLocation>
        <location evidence="1">Cell membrane</location>
        <topology evidence="1">Multi-pass membrane protein</topology>
    </subcellularLocation>
</comment>
<evidence type="ECO:0000256" key="1">
    <source>
        <dbReference type="ARBA" id="ARBA00004651"/>
    </source>
</evidence>
<keyword evidence="5 9" id="KW-0812">Transmembrane</keyword>
<evidence type="ECO:0000256" key="8">
    <source>
        <dbReference type="SAM" id="MobiDB-lite"/>
    </source>
</evidence>
<dbReference type="Pfam" id="PF24878">
    <property type="entry name" value="YkcB_C"/>
    <property type="match status" value="1"/>
</dbReference>
<keyword evidence="7 9" id="KW-0472">Membrane</keyword>
<reference evidence="12 13" key="1">
    <citation type="submission" date="2020-12" db="EMBL/GenBank/DDBJ databases">
        <title>FDA dAtabase for Regulatory Grade micrObial Sequences (FDA-ARGOS): Supporting development and validation of Infectious Disease Dx tests.</title>
        <authorList>
            <person name="Sproer C."/>
            <person name="Gronow S."/>
            <person name="Severitt S."/>
            <person name="Schroder I."/>
            <person name="Tallon L."/>
            <person name="Sadzewicz L."/>
            <person name="Zhao X."/>
            <person name="Boylan J."/>
            <person name="Ott S."/>
            <person name="Bowen H."/>
            <person name="Vavikolanu K."/>
            <person name="Mehta A."/>
            <person name="Aluvathingal J."/>
            <person name="Nadendla S."/>
            <person name="Lowell S."/>
            <person name="Myers T."/>
            <person name="Yan Y."/>
            <person name="Sichtig H."/>
        </authorList>
    </citation>
    <scope>NUCLEOTIDE SEQUENCE [LARGE SCALE GENOMIC DNA]</scope>
    <source>
        <strain evidence="12 13">FDAARGOS_1001</strain>
    </source>
</reference>
<evidence type="ECO:0000313" key="13">
    <source>
        <dbReference type="Proteomes" id="UP000595221"/>
    </source>
</evidence>
<feature type="compositionally biased region" description="Low complexity" evidence="8">
    <location>
        <begin position="486"/>
        <end position="498"/>
    </location>
</feature>
<feature type="transmembrane region" description="Helical" evidence="9">
    <location>
        <begin position="21"/>
        <end position="41"/>
    </location>
</feature>
<feature type="transmembrane region" description="Helical" evidence="9">
    <location>
        <begin position="312"/>
        <end position="329"/>
    </location>
</feature>
<keyword evidence="6 9" id="KW-1133">Transmembrane helix</keyword>
<dbReference type="GO" id="GO:0005886">
    <property type="term" value="C:plasma membrane"/>
    <property type="evidence" value="ECO:0007669"/>
    <property type="project" value="UniProtKB-SubCell"/>
</dbReference>
<feature type="domain" description="Glycosyltransferase RgtA/B/C/D-like" evidence="10">
    <location>
        <begin position="80"/>
        <end position="237"/>
    </location>
</feature>
<feature type="transmembrane region" description="Helical" evidence="9">
    <location>
        <begin position="205"/>
        <end position="223"/>
    </location>
</feature>
<dbReference type="GO" id="GO:0009103">
    <property type="term" value="P:lipopolysaccharide biosynthetic process"/>
    <property type="evidence" value="ECO:0007669"/>
    <property type="project" value="UniProtKB-ARBA"/>
</dbReference>